<feature type="transmembrane region" description="Helical" evidence="1">
    <location>
        <begin position="97"/>
        <end position="119"/>
    </location>
</feature>
<accession>A0A0N8GLJ8</accession>
<dbReference type="STRING" id="229920.ADM99_06335"/>
<keyword evidence="1" id="KW-0812">Transmembrane</keyword>
<evidence type="ECO:0000256" key="1">
    <source>
        <dbReference type="SAM" id="Phobius"/>
    </source>
</evidence>
<feature type="transmembrane region" description="Helical" evidence="1">
    <location>
        <begin position="55"/>
        <end position="77"/>
    </location>
</feature>
<name>A0A0N8GLJ8_9CHLR</name>
<keyword evidence="1" id="KW-1133">Transmembrane helix</keyword>
<evidence type="ECO:0000313" key="3">
    <source>
        <dbReference type="Proteomes" id="UP000050430"/>
    </source>
</evidence>
<keyword evidence="1" id="KW-0472">Membrane</keyword>
<organism evidence="2 3">
    <name type="scientific">Leptolinea tardivitalis</name>
    <dbReference type="NCBI Taxonomy" id="229920"/>
    <lineage>
        <taxon>Bacteria</taxon>
        <taxon>Bacillati</taxon>
        <taxon>Chloroflexota</taxon>
        <taxon>Anaerolineae</taxon>
        <taxon>Anaerolineales</taxon>
        <taxon>Anaerolineaceae</taxon>
        <taxon>Leptolinea</taxon>
    </lineage>
</organism>
<feature type="transmembrane region" description="Helical" evidence="1">
    <location>
        <begin position="29"/>
        <end position="46"/>
    </location>
</feature>
<dbReference type="Proteomes" id="UP000050430">
    <property type="component" value="Unassembled WGS sequence"/>
</dbReference>
<evidence type="ECO:0000313" key="2">
    <source>
        <dbReference type="EMBL" id="KPL72698.1"/>
    </source>
</evidence>
<sequence length="168" mass="18835">MIMPVLIGIPVLLLSLVIQTTAFSRLPLLYGTADIVMLVILAWMLNERVKHGWEWVLMAGIMVSFVSALPFFTPLWGYLAAAGLSFWLKKRIWQSPVLAMLVSTFIGTMIMLLLSMVVLQINGSAISTKEAFNLVILPSLLWNLILSIPVYSIINELVDWVYPDEVNV</sequence>
<dbReference type="EMBL" id="LGCK01000007">
    <property type="protein sequence ID" value="KPL72698.1"/>
    <property type="molecule type" value="Genomic_DNA"/>
</dbReference>
<dbReference type="AlphaFoldDB" id="A0A0N8GLJ8"/>
<keyword evidence="3" id="KW-1185">Reference proteome</keyword>
<protein>
    <recommendedName>
        <fullName evidence="4">Rod shape-determining protein MreD</fullName>
    </recommendedName>
</protein>
<comment type="caution">
    <text evidence="2">The sequence shown here is derived from an EMBL/GenBank/DDBJ whole genome shotgun (WGS) entry which is preliminary data.</text>
</comment>
<proteinExistence type="predicted"/>
<feature type="transmembrane region" description="Helical" evidence="1">
    <location>
        <begin position="131"/>
        <end position="154"/>
    </location>
</feature>
<reference evidence="2 3" key="1">
    <citation type="submission" date="2015-07" db="EMBL/GenBank/DDBJ databases">
        <title>Genome sequence of Leptolinea tardivitalis DSM 16556.</title>
        <authorList>
            <person name="Hemp J."/>
            <person name="Ward L.M."/>
            <person name="Pace L.A."/>
            <person name="Fischer W.W."/>
        </authorList>
    </citation>
    <scope>NUCLEOTIDE SEQUENCE [LARGE SCALE GENOMIC DNA]</scope>
    <source>
        <strain evidence="2 3">YMTK-2</strain>
    </source>
</reference>
<evidence type="ECO:0008006" key="4">
    <source>
        <dbReference type="Google" id="ProtNLM"/>
    </source>
</evidence>
<gene>
    <name evidence="2" type="ORF">ADM99_06335</name>
</gene>